<dbReference type="Gene3D" id="1.10.2020.10">
    <property type="entry name" value="uronate isomerase, domain 2, chain A"/>
    <property type="match status" value="1"/>
</dbReference>
<dbReference type="InterPro" id="IPR013131">
    <property type="entry name" value="Mannitol_DH_N"/>
</dbReference>
<keyword evidence="1" id="KW-0560">Oxidoreductase</keyword>
<dbReference type="GO" id="GO:0016616">
    <property type="term" value="F:oxidoreductase activity, acting on the CH-OH group of donors, NAD or NADP as acceptor"/>
    <property type="evidence" value="ECO:0007669"/>
    <property type="project" value="TreeGrafter"/>
</dbReference>
<dbReference type="PROSITE" id="PS00974">
    <property type="entry name" value="MANNITOL_DHGENASE"/>
    <property type="match status" value="1"/>
</dbReference>
<dbReference type="AlphaFoldDB" id="A0A7R9U8L4"/>
<dbReference type="SUPFAM" id="SSF51556">
    <property type="entry name" value="Metallo-dependent hydrolases"/>
    <property type="match status" value="1"/>
</dbReference>
<name>A0A7R9U8L4_9STRA</name>
<evidence type="ECO:0000256" key="1">
    <source>
        <dbReference type="ARBA" id="ARBA00023002"/>
    </source>
</evidence>
<dbReference type="Gene3D" id="1.10.1040.10">
    <property type="entry name" value="N-(1-d-carboxylethyl)-l-norvaline Dehydrogenase, domain 2"/>
    <property type="match status" value="1"/>
</dbReference>
<reference evidence="4" key="1">
    <citation type="submission" date="2021-01" db="EMBL/GenBank/DDBJ databases">
        <authorList>
            <person name="Corre E."/>
            <person name="Pelletier E."/>
            <person name="Niang G."/>
            <person name="Scheremetjew M."/>
            <person name="Finn R."/>
            <person name="Kale V."/>
            <person name="Holt S."/>
            <person name="Cochrane G."/>
            <person name="Meng A."/>
            <person name="Brown T."/>
            <person name="Cohen L."/>
        </authorList>
    </citation>
    <scope>NUCLEOTIDE SEQUENCE</scope>
    <source>
        <strain evidence="4">CCMP2078</strain>
    </source>
</reference>
<dbReference type="Gene3D" id="3.20.20.140">
    <property type="entry name" value="Metal-dependent hydrolases"/>
    <property type="match status" value="1"/>
</dbReference>
<dbReference type="InterPro" id="IPR050988">
    <property type="entry name" value="Mannitol_DH/Oxidoreductase"/>
</dbReference>
<dbReference type="InterPro" id="IPR008927">
    <property type="entry name" value="6-PGluconate_DH-like_C_sf"/>
</dbReference>
<sequence length="803" mass="89903">MSHLAQLLLAFKEARAAEDATISVLCTDNVPGNGDAIAEAVAAYLEERDAGSDAVDWVQSHVVFHNSMVDRITSHREGDPDVPSTEPLPAKALVFEDIDGVLPASLAEQPGVLIRRFPGEIDEDHELKLCIANGIHTASVYALALSGLADTKAFREGAEFSGILTQYVDSVFLYDILPALRAKLSSSEEEIREVYEDWRARLRHPHFGLGSFFITQNSTIKLQVRLWPTISRTLRSGQMPSSFMAFAVAAMLRFLMSEGASRVSKTKMVGRVCVPVRTHSEAMYAGKRYNLAQGWYEFEDGDGATSAALPDLGPISHHQACPSVKQLCASIAMVLDKLEPKMEGPRYTLFIRRVAETLQKILRGASPMEVLAEVVDEDLDAVIPRSREAGAGKLADIIQEEARRVTVIDVHTHLFPPEFGELCLYNVDELLTYHYLVAEFFESSDGIAPADFYALPKQEQADLVWKAIFIERPPVSEAARGVLTLLRRLGLGAAMNSRDLGPVRAWFADQDPIRHAERTFQLAGVKYVVMTNIPFDAKECPKWDARIPFNRDMFKTALRVDPMLMNDWSTVSTAVQEAGFEATVEGCIEYLRHWADIYVPEYLMASTPHNFDYPVTKNAPDVPDLVGEVLVPFARERSLPLFFKVGAVRALNPDYRMAGDGIEVADLGFVTYMCKTNPDLKFFVTVLSRDNQHELTVLGNKFRNLHVYGCWWYCNNPSIIADTTKLRLELLGPNFTAQHSDCRVLEQLLYKWDHSRVILAKAMIEQVEDVAKTGWPFTRRDLRHLAHRIMGGGAYEDFMAKKL</sequence>
<dbReference type="Pfam" id="PF01232">
    <property type="entry name" value="Mannitol_dh"/>
    <property type="match status" value="1"/>
</dbReference>
<gene>
    <name evidence="4" type="ORF">PPYR1160_LOCUS7873</name>
</gene>
<dbReference type="InterPro" id="IPR036291">
    <property type="entry name" value="NAD(P)-bd_dom_sf"/>
</dbReference>
<organism evidence="4">
    <name type="scientific">Pinguiococcus pyrenoidosus</name>
    <dbReference type="NCBI Taxonomy" id="172671"/>
    <lineage>
        <taxon>Eukaryota</taxon>
        <taxon>Sar</taxon>
        <taxon>Stramenopiles</taxon>
        <taxon>Ochrophyta</taxon>
        <taxon>Pinguiophyceae</taxon>
        <taxon>Pinguiochrysidales</taxon>
        <taxon>Pinguiochrysidaceae</taxon>
        <taxon>Pinguiococcus</taxon>
    </lineage>
</organism>
<dbReference type="EMBL" id="HBEA01010273">
    <property type="protein sequence ID" value="CAD8258372.1"/>
    <property type="molecule type" value="Transcribed_RNA"/>
</dbReference>
<dbReference type="InterPro" id="IPR013328">
    <property type="entry name" value="6PGD_dom2"/>
</dbReference>
<dbReference type="InterPro" id="IPR032466">
    <property type="entry name" value="Metal_Hydrolase"/>
</dbReference>
<keyword evidence="2" id="KW-0520">NAD</keyword>
<dbReference type="InterPro" id="IPR023027">
    <property type="entry name" value="Mannitol_DH_CS"/>
</dbReference>
<dbReference type="SUPFAM" id="SSF51735">
    <property type="entry name" value="NAD(P)-binding Rossmann-fold domains"/>
    <property type="match status" value="1"/>
</dbReference>
<dbReference type="SUPFAM" id="SSF48179">
    <property type="entry name" value="6-phosphogluconate dehydrogenase C-terminal domain-like"/>
    <property type="match status" value="1"/>
</dbReference>
<evidence type="ECO:0000259" key="3">
    <source>
        <dbReference type="Pfam" id="PF01232"/>
    </source>
</evidence>
<evidence type="ECO:0000256" key="2">
    <source>
        <dbReference type="ARBA" id="ARBA00023027"/>
    </source>
</evidence>
<protein>
    <recommendedName>
        <fullName evidence="3">Mannitol dehydrogenase N-terminal domain-containing protein</fullName>
    </recommendedName>
</protein>
<proteinExistence type="predicted"/>
<feature type="domain" description="Mannitol dehydrogenase N-terminal" evidence="3">
    <location>
        <begin position="6"/>
        <end position="75"/>
    </location>
</feature>
<accession>A0A7R9U8L4</accession>
<dbReference type="Gene3D" id="3.40.50.720">
    <property type="entry name" value="NAD(P)-binding Rossmann-like Domain"/>
    <property type="match status" value="1"/>
</dbReference>
<dbReference type="GO" id="GO:0019594">
    <property type="term" value="P:mannitol metabolic process"/>
    <property type="evidence" value="ECO:0007669"/>
    <property type="project" value="InterPro"/>
</dbReference>
<evidence type="ECO:0000313" key="4">
    <source>
        <dbReference type="EMBL" id="CAD8258372.1"/>
    </source>
</evidence>
<dbReference type="PANTHER" id="PTHR43362">
    <property type="entry name" value="MANNITOL DEHYDROGENASE DSF1-RELATED"/>
    <property type="match status" value="1"/>
</dbReference>
<dbReference type="PANTHER" id="PTHR43362:SF1">
    <property type="entry name" value="MANNITOL DEHYDROGENASE 2-RELATED"/>
    <property type="match status" value="1"/>
</dbReference>